<accession>A0AAV2SH72</accession>
<feature type="non-terminal residue" evidence="15">
    <location>
        <position position="155"/>
    </location>
</feature>
<dbReference type="PANTHER" id="PTHR13314:SF2">
    <property type="entry name" value="CALCIUM CHANNEL FLOWER HOMOLOG"/>
    <property type="match status" value="1"/>
</dbReference>
<dbReference type="Proteomes" id="UP001497623">
    <property type="component" value="Unassembled WGS sequence"/>
</dbReference>
<dbReference type="SMART" id="SM01077">
    <property type="entry name" value="Cg6151-P"/>
    <property type="match status" value="1"/>
</dbReference>
<keyword evidence="5" id="KW-0107">Calcium channel</keyword>
<reference evidence="15 16" key="1">
    <citation type="submission" date="2024-05" db="EMBL/GenBank/DDBJ databases">
        <authorList>
            <person name="Wallberg A."/>
        </authorList>
    </citation>
    <scope>NUCLEOTIDE SEQUENCE [LARGE SCALE GENOMIC DNA]</scope>
</reference>
<evidence type="ECO:0000256" key="1">
    <source>
        <dbReference type="ARBA" id="ARBA00004644"/>
    </source>
</evidence>
<keyword evidence="9" id="KW-0966">Cell projection</keyword>
<evidence type="ECO:0000256" key="2">
    <source>
        <dbReference type="ARBA" id="ARBA00010023"/>
    </source>
</evidence>
<evidence type="ECO:0000256" key="6">
    <source>
        <dbReference type="ARBA" id="ARBA00022692"/>
    </source>
</evidence>
<sequence>MSRHALTNAHQTLRVRYISGTYIKRVGCVTLFKFVAYGLLKLAGFIVVSAEAPFCCMFVEFVAAYSQWVDQRPNWQKGAMYVVTVTDSYKLLRLITSLFVSQLLIVLNIAKGTQRLKRRAPRSDMMATAQATQAPASGNIKDVLVDSEIPPAMSA</sequence>
<evidence type="ECO:0000256" key="8">
    <source>
        <dbReference type="ARBA" id="ARBA00023136"/>
    </source>
</evidence>
<evidence type="ECO:0000313" key="16">
    <source>
        <dbReference type="Proteomes" id="UP001497623"/>
    </source>
</evidence>
<comment type="subcellular location">
    <subcellularLocation>
        <location evidence="1">Cytoplasmic vesicle</location>
        <location evidence="1">Secretory vesicle</location>
        <location evidence="1">Synaptic vesicle membrane</location>
        <topology evidence="1">Multi-pass membrane protein</topology>
    </subcellularLocation>
    <subcellularLocation>
        <location evidence="12">Presynaptic cell membrane</location>
    </subcellularLocation>
</comment>
<evidence type="ECO:0000256" key="12">
    <source>
        <dbReference type="ARBA" id="ARBA00034111"/>
    </source>
</evidence>
<organism evidence="15 16">
    <name type="scientific">Meganyctiphanes norvegica</name>
    <name type="common">Northern krill</name>
    <name type="synonym">Thysanopoda norvegica</name>
    <dbReference type="NCBI Taxonomy" id="48144"/>
    <lineage>
        <taxon>Eukaryota</taxon>
        <taxon>Metazoa</taxon>
        <taxon>Ecdysozoa</taxon>
        <taxon>Arthropoda</taxon>
        <taxon>Crustacea</taxon>
        <taxon>Multicrustacea</taxon>
        <taxon>Malacostraca</taxon>
        <taxon>Eumalacostraca</taxon>
        <taxon>Eucarida</taxon>
        <taxon>Euphausiacea</taxon>
        <taxon>Euphausiidae</taxon>
        <taxon>Meganyctiphanes</taxon>
    </lineage>
</organism>
<keyword evidence="6 14" id="KW-0812">Transmembrane</keyword>
<comment type="caution">
    <text evidence="15">The sequence shown here is derived from an EMBL/GenBank/DDBJ whole genome shotgun (WGS) entry which is preliminary data.</text>
</comment>
<evidence type="ECO:0000256" key="5">
    <source>
        <dbReference type="ARBA" id="ARBA00022673"/>
    </source>
</evidence>
<gene>
    <name evidence="15" type="ORF">MNOR_LOCUS36059</name>
</gene>
<keyword evidence="4" id="KW-0109">Calcium transport</keyword>
<feature type="transmembrane region" description="Helical" evidence="14">
    <location>
        <begin position="91"/>
        <end position="110"/>
    </location>
</feature>
<evidence type="ECO:0000256" key="3">
    <source>
        <dbReference type="ARBA" id="ARBA00016120"/>
    </source>
</evidence>
<evidence type="ECO:0000256" key="11">
    <source>
        <dbReference type="ARBA" id="ARBA00023329"/>
    </source>
</evidence>
<evidence type="ECO:0000256" key="4">
    <source>
        <dbReference type="ARBA" id="ARBA00022568"/>
    </source>
</evidence>
<keyword evidence="4" id="KW-0106">Calcium</keyword>
<dbReference type="EMBL" id="CAXKWB010063341">
    <property type="protein sequence ID" value="CAL4186487.1"/>
    <property type="molecule type" value="Genomic_DNA"/>
</dbReference>
<dbReference type="InterPro" id="IPR019365">
    <property type="entry name" value="TVP18/Ca-channel_flower"/>
</dbReference>
<evidence type="ECO:0000256" key="13">
    <source>
        <dbReference type="ARBA" id="ARBA00046506"/>
    </source>
</evidence>
<dbReference type="Pfam" id="PF10233">
    <property type="entry name" value="Cg6151-P"/>
    <property type="match status" value="1"/>
</dbReference>
<keyword evidence="11" id="KW-0968">Cytoplasmic vesicle</keyword>
<protein>
    <recommendedName>
        <fullName evidence="3">Calcium channel flower</fullName>
    </recommendedName>
</protein>
<dbReference type="GO" id="GO:0030672">
    <property type="term" value="C:synaptic vesicle membrane"/>
    <property type="evidence" value="ECO:0007669"/>
    <property type="project" value="UniProtKB-SubCell"/>
</dbReference>
<evidence type="ECO:0000313" key="15">
    <source>
        <dbReference type="EMBL" id="CAL4186487.1"/>
    </source>
</evidence>
<dbReference type="PANTHER" id="PTHR13314">
    <property type="entry name" value="CALCIUM CHANNEL FLOWER HOMOLOG"/>
    <property type="match status" value="1"/>
</dbReference>
<keyword evidence="10" id="KW-0407">Ion channel</keyword>
<name>A0AAV2SH72_MEGNR</name>
<evidence type="ECO:0000256" key="7">
    <source>
        <dbReference type="ARBA" id="ARBA00022989"/>
    </source>
</evidence>
<evidence type="ECO:0000256" key="10">
    <source>
        <dbReference type="ARBA" id="ARBA00023303"/>
    </source>
</evidence>
<dbReference type="GO" id="GO:0016192">
    <property type="term" value="P:vesicle-mediated transport"/>
    <property type="evidence" value="ECO:0007669"/>
    <property type="project" value="TreeGrafter"/>
</dbReference>
<proteinExistence type="inferred from homology"/>
<dbReference type="GO" id="GO:0042734">
    <property type="term" value="C:presynaptic membrane"/>
    <property type="evidence" value="ECO:0007669"/>
    <property type="project" value="UniProtKB-SubCell"/>
</dbReference>
<evidence type="ECO:0000256" key="9">
    <source>
        <dbReference type="ARBA" id="ARBA00023273"/>
    </source>
</evidence>
<keyword evidence="16" id="KW-1185">Reference proteome</keyword>
<keyword evidence="4" id="KW-0406">Ion transport</keyword>
<dbReference type="GO" id="GO:0005262">
    <property type="term" value="F:calcium channel activity"/>
    <property type="evidence" value="ECO:0007669"/>
    <property type="project" value="UniProtKB-KW"/>
</dbReference>
<keyword evidence="7 14" id="KW-1133">Transmembrane helix</keyword>
<keyword evidence="8 14" id="KW-0472">Membrane</keyword>
<comment type="subunit">
    <text evidence="13">Homomultimer. Associates with the dally/ magu complex.</text>
</comment>
<evidence type="ECO:0000256" key="14">
    <source>
        <dbReference type="SAM" id="Phobius"/>
    </source>
</evidence>
<comment type="similarity">
    <text evidence="2">Belongs to the calcium channel flower family.</text>
</comment>
<dbReference type="AlphaFoldDB" id="A0AAV2SH72"/>
<keyword evidence="4" id="KW-0813">Transport</keyword>